<reference evidence="1" key="1">
    <citation type="submission" date="2019-08" db="EMBL/GenBank/DDBJ databases">
        <authorList>
            <person name="Kucharzyk K."/>
            <person name="Murdoch R.W."/>
            <person name="Higgins S."/>
            <person name="Loffler F."/>
        </authorList>
    </citation>
    <scope>NUCLEOTIDE SEQUENCE</scope>
</reference>
<accession>A0A645CIJ6</accession>
<proteinExistence type="predicted"/>
<dbReference type="EMBL" id="VSSQ01027494">
    <property type="protein sequence ID" value="MPM76777.1"/>
    <property type="molecule type" value="Genomic_DNA"/>
</dbReference>
<evidence type="ECO:0000313" key="1">
    <source>
        <dbReference type="EMBL" id="MPM76777.1"/>
    </source>
</evidence>
<dbReference type="AlphaFoldDB" id="A0A645CIJ6"/>
<sequence length="131" mass="14267">MLCPAIGDRIQVSKGEFDVDRLDIPSRIDAVVHMDDVPIVKTAHHMGDDAHLSDGSEEAVAQPLSLGCPGYQACDIHKLKGRRNHLLGRNQGDNLVQTGIRNGNDAHIGVDCTERIVRNFGRSCRQGGKDC</sequence>
<protein>
    <submittedName>
        <fullName evidence="1">Uncharacterized protein</fullName>
    </submittedName>
</protein>
<organism evidence="1">
    <name type="scientific">bioreactor metagenome</name>
    <dbReference type="NCBI Taxonomy" id="1076179"/>
    <lineage>
        <taxon>unclassified sequences</taxon>
        <taxon>metagenomes</taxon>
        <taxon>ecological metagenomes</taxon>
    </lineage>
</organism>
<gene>
    <name evidence="1" type="ORF">SDC9_123776</name>
</gene>
<comment type="caution">
    <text evidence="1">The sequence shown here is derived from an EMBL/GenBank/DDBJ whole genome shotgun (WGS) entry which is preliminary data.</text>
</comment>
<name>A0A645CIJ6_9ZZZZ</name>